<evidence type="ECO:0000313" key="2">
    <source>
        <dbReference type="Proteomes" id="UP000006514"/>
    </source>
</evidence>
<protein>
    <submittedName>
        <fullName evidence="1">Uncharacterized protein</fullName>
    </submittedName>
</protein>
<keyword evidence="2" id="KW-1185">Reference proteome</keyword>
<name>J0D140_AURST</name>
<dbReference type="Proteomes" id="UP000006514">
    <property type="component" value="Unassembled WGS sequence"/>
</dbReference>
<proteinExistence type="predicted"/>
<dbReference type="EMBL" id="JH687817">
    <property type="protein sequence ID" value="EJD39045.1"/>
    <property type="molecule type" value="Genomic_DNA"/>
</dbReference>
<organism evidence="1 2">
    <name type="scientific">Auricularia subglabra (strain TFB-10046 / SS5)</name>
    <name type="common">White-rot fungus</name>
    <name type="synonym">Auricularia delicata (strain TFB10046)</name>
    <dbReference type="NCBI Taxonomy" id="717982"/>
    <lineage>
        <taxon>Eukaryota</taxon>
        <taxon>Fungi</taxon>
        <taxon>Dikarya</taxon>
        <taxon>Basidiomycota</taxon>
        <taxon>Agaricomycotina</taxon>
        <taxon>Agaricomycetes</taxon>
        <taxon>Auriculariales</taxon>
        <taxon>Auriculariaceae</taxon>
        <taxon>Auricularia</taxon>
    </lineage>
</organism>
<gene>
    <name evidence="1" type="ORF">AURDEDRAFT_116269</name>
</gene>
<dbReference type="KEGG" id="adl:AURDEDRAFT_116269"/>
<reference evidence="2" key="1">
    <citation type="journal article" date="2012" name="Science">
        <title>The Paleozoic origin of enzymatic lignin decomposition reconstructed from 31 fungal genomes.</title>
        <authorList>
            <person name="Floudas D."/>
            <person name="Binder M."/>
            <person name="Riley R."/>
            <person name="Barry K."/>
            <person name="Blanchette R.A."/>
            <person name="Henrissat B."/>
            <person name="Martinez A.T."/>
            <person name="Otillar R."/>
            <person name="Spatafora J.W."/>
            <person name="Yadav J.S."/>
            <person name="Aerts A."/>
            <person name="Benoit I."/>
            <person name="Boyd A."/>
            <person name="Carlson A."/>
            <person name="Copeland A."/>
            <person name="Coutinho P.M."/>
            <person name="de Vries R.P."/>
            <person name="Ferreira P."/>
            <person name="Findley K."/>
            <person name="Foster B."/>
            <person name="Gaskell J."/>
            <person name="Glotzer D."/>
            <person name="Gorecki P."/>
            <person name="Heitman J."/>
            <person name="Hesse C."/>
            <person name="Hori C."/>
            <person name="Igarashi K."/>
            <person name="Jurgens J.A."/>
            <person name="Kallen N."/>
            <person name="Kersten P."/>
            <person name="Kohler A."/>
            <person name="Kuees U."/>
            <person name="Kumar T.K.A."/>
            <person name="Kuo A."/>
            <person name="LaButti K."/>
            <person name="Larrondo L.F."/>
            <person name="Lindquist E."/>
            <person name="Ling A."/>
            <person name="Lombard V."/>
            <person name="Lucas S."/>
            <person name="Lundell T."/>
            <person name="Martin R."/>
            <person name="McLaughlin D.J."/>
            <person name="Morgenstern I."/>
            <person name="Morin E."/>
            <person name="Murat C."/>
            <person name="Nagy L.G."/>
            <person name="Nolan M."/>
            <person name="Ohm R.A."/>
            <person name="Patyshakuliyeva A."/>
            <person name="Rokas A."/>
            <person name="Ruiz-Duenas F.J."/>
            <person name="Sabat G."/>
            <person name="Salamov A."/>
            <person name="Samejima M."/>
            <person name="Schmutz J."/>
            <person name="Slot J.C."/>
            <person name="St John F."/>
            <person name="Stenlid J."/>
            <person name="Sun H."/>
            <person name="Sun S."/>
            <person name="Syed K."/>
            <person name="Tsang A."/>
            <person name="Wiebenga A."/>
            <person name="Young D."/>
            <person name="Pisabarro A."/>
            <person name="Eastwood D.C."/>
            <person name="Martin F."/>
            <person name="Cullen D."/>
            <person name="Grigoriev I.V."/>
            <person name="Hibbett D.S."/>
        </authorList>
    </citation>
    <scope>NUCLEOTIDE SEQUENCE [LARGE SCALE GENOMIC DNA]</scope>
    <source>
        <strain evidence="2">TFB10046</strain>
    </source>
</reference>
<evidence type="ECO:0000313" key="1">
    <source>
        <dbReference type="EMBL" id="EJD39045.1"/>
    </source>
</evidence>
<dbReference type="InParanoid" id="J0D140"/>
<dbReference type="AlphaFoldDB" id="J0D140"/>
<accession>J0D140</accession>
<sequence>MATHSPELFIDGSRVELEGLCLGAGAVLWAIRLTIRTFIPGSQFALRVVVNFFGV</sequence>